<dbReference type="GO" id="GO:0004588">
    <property type="term" value="F:orotate phosphoribosyltransferase activity"/>
    <property type="evidence" value="ECO:0007669"/>
    <property type="project" value="UniProtKB-EC"/>
</dbReference>
<dbReference type="EMBL" id="BTGC01000003">
    <property type="protein sequence ID" value="GMM50032.1"/>
    <property type="molecule type" value="Genomic_DNA"/>
</dbReference>
<evidence type="ECO:0000256" key="5">
    <source>
        <dbReference type="ARBA" id="ARBA00011971"/>
    </source>
</evidence>
<evidence type="ECO:0000256" key="8">
    <source>
        <dbReference type="ARBA" id="ARBA00022975"/>
    </source>
</evidence>
<evidence type="ECO:0000313" key="11">
    <source>
        <dbReference type="Proteomes" id="UP001362899"/>
    </source>
</evidence>
<dbReference type="InterPro" id="IPR023031">
    <property type="entry name" value="OPRT"/>
</dbReference>
<reference evidence="10 11" key="1">
    <citation type="journal article" date="2023" name="Elife">
        <title>Identification of key yeast species and microbe-microbe interactions impacting larval growth of Drosophila in the wild.</title>
        <authorList>
            <person name="Mure A."/>
            <person name="Sugiura Y."/>
            <person name="Maeda R."/>
            <person name="Honda K."/>
            <person name="Sakurai N."/>
            <person name="Takahashi Y."/>
            <person name="Watada M."/>
            <person name="Katoh T."/>
            <person name="Gotoh A."/>
            <person name="Gotoh Y."/>
            <person name="Taniguchi I."/>
            <person name="Nakamura K."/>
            <person name="Hayashi T."/>
            <person name="Katayama T."/>
            <person name="Uemura T."/>
            <person name="Hattori Y."/>
        </authorList>
    </citation>
    <scope>NUCLEOTIDE SEQUENCE [LARGE SCALE GENOMIC DNA]</scope>
    <source>
        <strain evidence="10 11">SB-73</strain>
    </source>
</reference>
<dbReference type="FunFam" id="3.40.50.2020:FF:000008">
    <property type="entry name" value="Orotate phosphoribosyltransferase"/>
    <property type="match status" value="1"/>
</dbReference>
<dbReference type="NCBIfam" id="TIGR00336">
    <property type="entry name" value="pyrE"/>
    <property type="match status" value="1"/>
</dbReference>
<evidence type="ECO:0000256" key="7">
    <source>
        <dbReference type="ARBA" id="ARBA00022679"/>
    </source>
</evidence>
<name>A0AAV5RGC1_STABA</name>
<proteinExistence type="inferred from homology"/>
<dbReference type="PANTHER" id="PTHR46683:SF1">
    <property type="entry name" value="OROTATE PHOSPHORIBOSYLTRANSFERASE 1-RELATED"/>
    <property type="match status" value="1"/>
</dbReference>
<dbReference type="GO" id="GO:0046132">
    <property type="term" value="P:pyrimidine ribonucleoside biosynthetic process"/>
    <property type="evidence" value="ECO:0007669"/>
    <property type="project" value="TreeGrafter"/>
</dbReference>
<comment type="similarity">
    <text evidence="3">Belongs to the purine/pyrimidine phosphoribosyltransferase family. PyrE subfamily.</text>
</comment>
<evidence type="ECO:0000256" key="1">
    <source>
        <dbReference type="ARBA" id="ARBA00003769"/>
    </source>
</evidence>
<dbReference type="InterPro" id="IPR029057">
    <property type="entry name" value="PRTase-like"/>
</dbReference>
<comment type="function">
    <text evidence="1">Catalyzes the transfer of a ribosyl phosphate group from 5-phosphoribose 1-diphosphate to orotate, leading to the formation of orotidine monophosphate (OMP).</text>
</comment>
<dbReference type="Gene3D" id="3.40.50.2020">
    <property type="match status" value="1"/>
</dbReference>
<dbReference type="CDD" id="cd06223">
    <property type="entry name" value="PRTases_typeI"/>
    <property type="match status" value="1"/>
</dbReference>
<sequence>MSQKSLFIKHAVDSEALLFGKFTLKSGRESPYFFNLGKFCAGGALSALATAYAETILNDKIEFDVLFGPAYKGISLAALTIAKIAELRPELSHLSYAYNRKEVKDHGEGGSLVGADLKGRKVLIIDDVITAGTAANEAISIIEHAQGNVVGMVVAVNRQEKLPGSSLDALHKITEDKNIRALSIVDFSDIIDYMKPSLSSEQLSAMNAYKEKYC</sequence>
<evidence type="ECO:0000313" key="10">
    <source>
        <dbReference type="EMBL" id="GMM50032.1"/>
    </source>
</evidence>
<comment type="pathway">
    <text evidence="2">Pyrimidine metabolism; UMP biosynthesis via de novo pathway; UMP from orotate: step 1/2.</text>
</comment>
<evidence type="ECO:0000256" key="3">
    <source>
        <dbReference type="ARBA" id="ARBA00006340"/>
    </source>
</evidence>
<dbReference type="PANTHER" id="PTHR46683">
    <property type="entry name" value="OROTATE PHOSPHORIBOSYLTRANSFERASE 1-RELATED"/>
    <property type="match status" value="1"/>
</dbReference>
<dbReference type="Pfam" id="PF00156">
    <property type="entry name" value="Pribosyltran"/>
    <property type="match status" value="1"/>
</dbReference>
<accession>A0AAV5RGC1</accession>
<evidence type="ECO:0000256" key="2">
    <source>
        <dbReference type="ARBA" id="ARBA00004889"/>
    </source>
</evidence>
<dbReference type="GO" id="GO:0006207">
    <property type="term" value="P:'de novo' pyrimidine nucleobase biosynthetic process"/>
    <property type="evidence" value="ECO:0007669"/>
    <property type="project" value="TreeGrafter"/>
</dbReference>
<keyword evidence="8" id="KW-0665">Pyrimidine biosynthesis</keyword>
<dbReference type="AlphaFoldDB" id="A0AAV5RGC1"/>
<evidence type="ECO:0000256" key="6">
    <source>
        <dbReference type="ARBA" id="ARBA00022676"/>
    </source>
</evidence>
<comment type="caution">
    <text evidence="10">The sequence shown here is derived from an EMBL/GenBank/DDBJ whole genome shotgun (WGS) entry which is preliminary data.</text>
</comment>
<keyword evidence="6 10" id="KW-0328">Glycosyltransferase</keyword>
<dbReference type="Proteomes" id="UP001362899">
    <property type="component" value="Unassembled WGS sequence"/>
</dbReference>
<dbReference type="GO" id="GO:0005737">
    <property type="term" value="C:cytoplasm"/>
    <property type="evidence" value="ECO:0007669"/>
    <property type="project" value="TreeGrafter"/>
</dbReference>
<dbReference type="InterPro" id="IPR004467">
    <property type="entry name" value="Or_phspho_trans_dom"/>
</dbReference>
<organism evidence="10 11">
    <name type="scientific">Starmerella bacillaris</name>
    <name type="common">Yeast</name>
    <name type="synonym">Candida zemplinina</name>
    <dbReference type="NCBI Taxonomy" id="1247836"/>
    <lineage>
        <taxon>Eukaryota</taxon>
        <taxon>Fungi</taxon>
        <taxon>Dikarya</taxon>
        <taxon>Ascomycota</taxon>
        <taxon>Saccharomycotina</taxon>
        <taxon>Dipodascomycetes</taxon>
        <taxon>Dipodascales</taxon>
        <taxon>Trichomonascaceae</taxon>
        <taxon>Starmerella</taxon>
    </lineage>
</organism>
<evidence type="ECO:0000256" key="4">
    <source>
        <dbReference type="ARBA" id="ARBA00011738"/>
    </source>
</evidence>
<comment type="subunit">
    <text evidence="4">Homodimer.</text>
</comment>
<dbReference type="SUPFAM" id="SSF53271">
    <property type="entry name" value="PRTase-like"/>
    <property type="match status" value="1"/>
</dbReference>
<evidence type="ECO:0000259" key="9">
    <source>
        <dbReference type="Pfam" id="PF00156"/>
    </source>
</evidence>
<keyword evidence="7" id="KW-0808">Transferase</keyword>
<dbReference type="GO" id="GO:0006221">
    <property type="term" value="P:pyrimidine nucleotide biosynthetic process"/>
    <property type="evidence" value="ECO:0007669"/>
    <property type="project" value="UniProtKB-KW"/>
</dbReference>
<dbReference type="EC" id="2.4.2.10" evidence="5"/>
<feature type="domain" description="Phosphoribosyltransferase" evidence="9">
    <location>
        <begin position="48"/>
        <end position="162"/>
    </location>
</feature>
<dbReference type="HAMAP" id="MF_01208">
    <property type="entry name" value="PyrE"/>
    <property type="match status" value="1"/>
</dbReference>
<gene>
    <name evidence="10" type="ORF">DASB73_009900</name>
</gene>
<dbReference type="InterPro" id="IPR000836">
    <property type="entry name" value="PRTase_dom"/>
</dbReference>
<protein>
    <recommendedName>
        <fullName evidence="5">orotate phosphoribosyltransferase</fullName>
        <ecNumber evidence="5">2.4.2.10</ecNumber>
    </recommendedName>
</protein>
<keyword evidence="11" id="KW-1185">Reference proteome</keyword>